<dbReference type="EMBL" id="FNQS01000012">
    <property type="protein sequence ID" value="SEA93926.1"/>
    <property type="molecule type" value="Genomic_DNA"/>
</dbReference>
<feature type="binding site" evidence="2">
    <location>
        <position position="387"/>
    </location>
    <ligand>
        <name>Zn(2+)</name>
        <dbReference type="ChEBI" id="CHEBI:29105"/>
        <label>2</label>
    </ligand>
</feature>
<dbReference type="RefSeq" id="WP_074729218.1">
    <property type="nucleotide sequence ID" value="NZ_FNQS01000012.1"/>
</dbReference>
<dbReference type="STRING" id="71657.SAMN02982996_02964"/>
<dbReference type="PANTHER" id="PTHR11596:SF72">
    <property type="entry name" value="ALKALINE PHOSPHATASE"/>
    <property type="match status" value="1"/>
</dbReference>
<comment type="cofactor">
    <cofactor evidence="2">
        <name>Mg(2+)</name>
        <dbReference type="ChEBI" id="CHEBI:18420"/>
    </cofactor>
    <text evidence="2">Binds 1 Mg(2+) ion.</text>
</comment>
<evidence type="ECO:0000256" key="2">
    <source>
        <dbReference type="PIRSR" id="PIRSR601952-2"/>
    </source>
</evidence>
<name>A0A1H4F9A3_9GAMM</name>
<proteinExistence type="inferred from homology"/>
<dbReference type="Gene3D" id="3.40.720.10">
    <property type="entry name" value="Alkaline Phosphatase, subunit A"/>
    <property type="match status" value="1"/>
</dbReference>
<keyword evidence="2" id="KW-0862">Zinc</keyword>
<feature type="binding site" evidence="2">
    <location>
        <position position="132"/>
    </location>
    <ligand>
        <name>Zn(2+)</name>
        <dbReference type="ChEBI" id="CHEBI:29105"/>
        <label>2</label>
    </ligand>
</feature>
<dbReference type="PANTHER" id="PTHR11596">
    <property type="entry name" value="ALKALINE PHOSPHATASE"/>
    <property type="match status" value="1"/>
</dbReference>
<dbReference type="SUPFAM" id="SSF53649">
    <property type="entry name" value="Alkaline phosphatase-like"/>
    <property type="match status" value="1"/>
</dbReference>
<dbReference type="GeneID" id="97765807"/>
<evidence type="ECO:0000256" key="1">
    <source>
        <dbReference type="PIRSR" id="PIRSR601952-1"/>
    </source>
</evidence>
<feature type="active site" description="Phosphoserine intermediate" evidence="1">
    <location>
        <position position="181"/>
    </location>
</feature>
<evidence type="ECO:0000256" key="3">
    <source>
        <dbReference type="RuleBase" id="RU003946"/>
    </source>
</evidence>
<feature type="binding site" evidence="2">
    <location>
        <position position="132"/>
    </location>
    <ligand>
        <name>Mg(2+)</name>
        <dbReference type="ChEBI" id="CHEBI:18420"/>
    </ligand>
</feature>
<feature type="binding site" evidence="2">
    <location>
        <position position="425"/>
    </location>
    <ligand>
        <name>Zn(2+)</name>
        <dbReference type="ChEBI" id="CHEBI:29105"/>
        <label>2</label>
    </ligand>
</feature>
<feature type="binding site" evidence="2">
    <location>
        <position position="242"/>
    </location>
    <ligand>
        <name>Mg(2+)</name>
        <dbReference type="ChEBI" id="CHEBI:18420"/>
    </ligand>
</feature>
<comment type="similarity">
    <text evidence="3">Belongs to the alkaline phosphatase family.</text>
</comment>
<feature type="binding site" evidence="2">
    <location>
        <position position="426"/>
    </location>
    <ligand>
        <name>Zn(2+)</name>
        <dbReference type="ChEBI" id="CHEBI:29105"/>
        <label>2</label>
    </ligand>
</feature>
<keyword evidence="6" id="KW-1185">Reference proteome</keyword>
<evidence type="ECO:0000256" key="4">
    <source>
        <dbReference type="SAM" id="SignalP"/>
    </source>
</evidence>
<sequence length="583" mass="63858">MKLRWLLPLLMASSLPGFSHAQAIYPIDRATMPAGGRFDFKVEFDEVLKPEDIRIQINGRDYQQVLGKEATFVEREDGAPVSTVWVRDVGLTQAGRYDVEAQAKGKTARVSWEVYPAPETRKAKNVILFIGDGLSVAHRTGARILSKGITEGKAAGKLAIDDLQYMAFAGTSSTDSIAADSANTMSAYMTGHKSGVNAIGVYVSRSKNSLEHPKQETLGELVTRSTNMALGIVSDAELEDATPAAVVSHTRRRADKAEIASMFYDVQPTVMLGGGSAYFLPKSIPGSKRKDDINYVEKFQQAGYTLATDAQTLKQNAATATKLLGLFHTGNMDGVLDRRFLKNDVAKKFPNQPDLTEMTQAALDVLSKNKDGFFLMVESALIDKASHPLDWERAFYNTIMLDQSVAVAKKFVETHPDTLIIVTGDHTHGISIIGTVDDNKPGAEMREKVGVYEDAGYPNYRDANKDGYPDDVNVSKRLAVFFNNYPDYYETFRPKLDGTFVPSVKNEKDQYVANKAYASVPGAVLREGILPRSVDTGVHAVDDMVIQASGPGGEAIRGYMDNTQLFRVIVDALAIDARNTVKQ</sequence>
<feature type="binding site" evidence="2">
    <location>
        <position position="240"/>
    </location>
    <ligand>
        <name>Mg(2+)</name>
        <dbReference type="ChEBI" id="CHEBI:18420"/>
    </ligand>
</feature>
<feature type="binding site" evidence="2">
    <location>
        <position position="383"/>
    </location>
    <ligand>
        <name>Zn(2+)</name>
        <dbReference type="ChEBI" id="CHEBI:29105"/>
        <label>2</label>
    </ligand>
</feature>
<evidence type="ECO:0000313" key="5">
    <source>
        <dbReference type="EMBL" id="SEA93926.1"/>
    </source>
</evidence>
<dbReference type="eggNOG" id="COG1785">
    <property type="taxonomic scope" value="Bacteria"/>
</dbReference>
<dbReference type="Pfam" id="PF00245">
    <property type="entry name" value="Alk_phosphatase"/>
    <property type="match status" value="1"/>
</dbReference>
<protein>
    <submittedName>
        <fullName evidence="5">Alkaline phosphatase</fullName>
    </submittedName>
</protein>
<comment type="cofactor">
    <cofactor evidence="2">
        <name>Zn(2+)</name>
        <dbReference type="ChEBI" id="CHEBI:29105"/>
    </cofactor>
    <text evidence="2">Binds 2 Zn(2+) ions.</text>
</comment>
<dbReference type="GO" id="GO:0046872">
    <property type="term" value="F:metal ion binding"/>
    <property type="evidence" value="ECO:0007669"/>
    <property type="project" value="UniProtKB-KW"/>
</dbReference>
<feature type="binding site" evidence="2">
    <location>
        <position position="378"/>
    </location>
    <ligand>
        <name>Mg(2+)</name>
        <dbReference type="ChEBI" id="CHEBI:18420"/>
    </ligand>
</feature>
<dbReference type="Proteomes" id="UP000187280">
    <property type="component" value="Unassembled WGS sequence"/>
</dbReference>
<gene>
    <name evidence="5" type="ORF">SAMN02982996_02964</name>
</gene>
<dbReference type="InterPro" id="IPR001952">
    <property type="entry name" value="Alkaline_phosphatase"/>
</dbReference>
<reference evidence="5 6" key="1">
    <citation type="submission" date="2016-10" db="EMBL/GenBank/DDBJ databases">
        <authorList>
            <person name="de Groot N.N."/>
        </authorList>
    </citation>
    <scope>NUCLEOTIDE SEQUENCE [LARGE SCALE GENOMIC DNA]</scope>
    <source>
        <strain evidence="5 6">ATCC 29281</strain>
    </source>
</reference>
<dbReference type="AlphaFoldDB" id="A0A1H4F9A3"/>
<keyword evidence="2" id="KW-0479">Metal-binding</keyword>
<dbReference type="PRINTS" id="PR00113">
    <property type="entry name" value="ALKPHPHTASE"/>
</dbReference>
<dbReference type="GO" id="GO:0004035">
    <property type="term" value="F:alkaline phosphatase activity"/>
    <property type="evidence" value="ECO:0007669"/>
    <property type="project" value="TreeGrafter"/>
</dbReference>
<feature type="chain" id="PRO_5010536622" evidence="4">
    <location>
        <begin position="22"/>
        <end position="583"/>
    </location>
</feature>
<dbReference type="SMART" id="SM00098">
    <property type="entry name" value="alkPPc"/>
    <property type="match status" value="1"/>
</dbReference>
<dbReference type="InterPro" id="IPR017850">
    <property type="entry name" value="Alkaline_phosphatase_core_sf"/>
</dbReference>
<evidence type="ECO:0000313" key="6">
    <source>
        <dbReference type="Proteomes" id="UP000187280"/>
    </source>
</evidence>
<keyword evidence="2" id="KW-0460">Magnesium</keyword>
<feature type="signal peptide" evidence="4">
    <location>
        <begin position="1"/>
        <end position="21"/>
    </location>
</feature>
<dbReference type="CDD" id="cd16012">
    <property type="entry name" value="ALP"/>
    <property type="match status" value="1"/>
</dbReference>
<organism evidence="5 6">
    <name type="scientific">Lonsdalea quercina</name>
    <dbReference type="NCBI Taxonomy" id="71657"/>
    <lineage>
        <taxon>Bacteria</taxon>
        <taxon>Pseudomonadati</taxon>
        <taxon>Pseudomonadota</taxon>
        <taxon>Gammaproteobacteria</taxon>
        <taxon>Enterobacterales</taxon>
        <taxon>Pectobacteriaceae</taxon>
        <taxon>Lonsdalea</taxon>
    </lineage>
</organism>
<accession>A0A1H4F9A3</accession>
<feature type="binding site" evidence="2">
    <location>
        <position position="539"/>
    </location>
    <ligand>
        <name>Zn(2+)</name>
        <dbReference type="ChEBI" id="CHEBI:29105"/>
        <label>2</label>
    </ligand>
</feature>
<keyword evidence="4" id="KW-0732">Signal</keyword>